<reference evidence="3 5" key="1">
    <citation type="submission" date="2018-01" db="EMBL/GenBank/DDBJ databases">
        <title>Draft genome sequences of six Vibrio diazotrophicus strains isolated from deep-sea sediments of the Baltic Sea.</title>
        <authorList>
            <person name="Castillo D."/>
            <person name="Vandieken V."/>
            <person name="Chiang O."/>
            <person name="Middelboe M."/>
        </authorList>
    </citation>
    <scope>NUCLEOTIDE SEQUENCE [LARGE SCALE GENOMIC DNA]</scope>
    <source>
        <strain evidence="3 5">65.10M</strain>
    </source>
</reference>
<organism evidence="4 6">
    <name type="scientific">Vibrio diazotrophicus</name>
    <dbReference type="NCBI Taxonomy" id="685"/>
    <lineage>
        <taxon>Bacteria</taxon>
        <taxon>Pseudomonadati</taxon>
        <taxon>Pseudomonadota</taxon>
        <taxon>Gammaproteobacteria</taxon>
        <taxon>Vibrionales</taxon>
        <taxon>Vibrionaceae</taxon>
        <taxon>Vibrio</taxon>
    </lineage>
</organism>
<accession>A0A329EG18</accession>
<dbReference type="EMBL" id="QLTR01000001">
    <property type="protein sequence ID" value="RAS69509.1"/>
    <property type="molecule type" value="Genomic_DNA"/>
</dbReference>
<feature type="transmembrane region" description="Helical" evidence="1">
    <location>
        <begin position="203"/>
        <end position="223"/>
    </location>
</feature>
<evidence type="ECO:0000313" key="4">
    <source>
        <dbReference type="EMBL" id="RAS69509.1"/>
    </source>
</evidence>
<evidence type="ECO:0000313" key="6">
    <source>
        <dbReference type="Proteomes" id="UP000248729"/>
    </source>
</evidence>
<dbReference type="InterPro" id="IPR000620">
    <property type="entry name" value="EamA_dom"/>
</dbReference>
<feature type="transmembrane region" description="Helical" evidence="1">
    <location>
        <begin position="36"/>
        <end position="55"/>
    </location>
</feature>
<evidence type="ECO:0000256" key="1">
    <source>
        <dbReference type="SAM" id="Phobius"/>
    </source>
</evidence>
<dbReference type="EMBL" id="POSM01000001">
    <property type="protein sequence ID" value="PNI03727.1"/>
    <property type="molecule type" value="Genomic_DNA"/>
</dbReference>
<keyword evidence="1" id="KW-0472">Membrane</keyword>
<dbReference type="Proteomes" id="UP000248729">
    <property type="component" value="Unassembled WGS sequence"/>
</dbReference>
<dbReference type="Pfam" id="PF00892">
    <property type="entry name" value="EamA"/>
    <property type="match status" value="2"/>
</dbReference>
<reference evidence="4 6" key="2">
    <citation type="submission" date="2018-06" db="EMBL/GenBank/DDBJ databases">
        <title>Freshwater and sediment microbial communities from various areas in North America, analyzing microbe dynamics in response to fracking.</title>
        <authorList>
            <person name="Lamendella R."/>
        </authorList>
    </citation>
    <scope>NUCLEOTIDE SEQUENCE [LARGE SCALE GENOMIC DNA]</scope>
    <source>
        <strain evidence="4 6">99A</strain>
    </source>
</reference>
<feature type="transmembrane region" description="Helical" evidence="1">
    <location>
        <begin position="123"/>
        <end position="139"/>
    </location>
</feature>
<name>A0A329EG18_VIBDI</name>
<protein>
    <submittedName>
        <fullName evidence="4">Drug/metabolite transporter (DMT)-like permease</fullName>
    </submittedName>
    <submittedName>
        <fullName evidence="3">EamA family transporter</fullName>
    </submittedName>
</protein>
<evidence type="ECO:0000259" key="2">
    <source>
        <dbReference type="Pfam" id="PF00892"/>
    </source>
</evidence>
<evidence type="ECO:0000313" key="5">
    <source>
        <dbReference type="Proteomes" id="UP000236547"/>
    </source>
</evidence>
<proteinExistence type="predicted"/>
<dbReference type="PANTHER" id="PTHR22911:SF103">
    <property type="entry name" value="BLR2811 PROTEIN"/>
    <property type="match status" value="1"/>
</dbReference>
<dbReference type="AlphaFoldDB" id="A0A329EG18"/>
<dbReference type="GO" id="GO:0016020">
    <property type="term" value="C:membrane"/>
    <property type="evidence" value="ECO:0007669"/>
    <property type="project" value="InterPro"/>
</dbReference>
<comment type="caution">
    <text evidence="4">The sequence shown here is derived from an EMBL/GenBank/DDBJ whole genome shotgun (WGS) entry which is preliminary data.</text>
</comment>
<keyword evidence="1" id="KW-0812">Transmembrane</keyword>
<keyword evidence="1" id="KW-1133">Transmembrane helix</keyword>
<feature type="transmembrane region" description="Helical" evidence="1">
    <location>
        <begin position="258"/>
        <end position="276"/>
    </location>
</feature>
<feature type="domain" description="EamA" evidence="2">
    <location>
        <begin position="8"/>
        <end position="138"/>
    </location>
</feature>
<feature type="transmembrane region" description="Helical" evidence="1">
    <location>
        <begin position="235"/>
        <end position="252"/>
    </location>
</feature>
<dbReference type="RefSeq" id="WP_102953184.1">
    <property type="nucleotide sequence ID" value="NZ_JAPWHJ010000001.1"/>
</dbReference>
<gene>
    <name evidence="3" type="ORF">C1O25_01350</name>
    <name evidence="4" type="ORF">DET48_10183</name>
</gene>
<feature type="transmembrane region" description="Helical" evidence="1">
    <location>
        <begin position="145"/>
        <end position="164"/>
    </location>
</feature>
<evidence type="ECO:0000313" key="3">
    <source>
        <dbReference type="EMBL" id="PNI03727.1"/>
    </source>
</evidence>
<dbReference type="Proteomes" id="UP000236547">
    <property type="component" value="Unassembled WGS sequence"/>
</dbReference>
<feature type="transmembrane region" description="Helical" evidence="1">
    <location>
        <begin position="76"/>
        <end position="93"/>
    </location>
</feature>
<feature type="transmembrane region" description="Helical" evidence="1">
    <location>
        <begin position="99"/>
        <end position="116"/>
    </location>
</feature>
<sequence length="294" mass="32538">MSNTITRSIILLVLANLVASFSDVSLKILNGEVPTFQYVFIRQFIGTIILLPLWWKLPKEQRQQGRCKVAFTRAQLILLGSACAMITITYIPLATANAIFYVGPILMLPLSVFLLGEQPALKQIIATIIGFIGVLVVLRPEQFHWAGIAGLGCALSMGLGNILIRRLPADQPLVSTLFWTNVMTLPLALILAIPGWSAISWTHLGWIVIINLLVLAYHALVVIAYKKVEANRIALAEYSGLVFVTWFGMMWFDEVPDWLTAVGILLIVVPMMPVKWSKLFRVKSKPASVAAENS</sequence>
<dbReference type="Gene3D" id="1.10.3730.20">
    <property type="match status" value="1"/>
</dbReference>
<feature type="transmembrane region" description="Helical" evidence="1">
    <location>
        <begin position="176"/>
        <end position="197"/>
    </location>
</feature>
<dbReference type="SUPFAM" id="SSF103481">
    <property type="entry name" value="Multidrug resistance efflux transporter EmrE"/>
    <property type="match status" value="2"/>
</dbReference>
<feature type="domain" description="EamA" evidence="2">
    <location>
        <begin position="146"/>
        <end position="269"/>
    </location>
</feature>
<keyword evidence="5" id="KW-1185">Reference proteome</keyword>
<dbReference type="PANTHER" id="PTHR22911">
    <property type="entry name" value="ACYL-MALONYL CONDENSING ENZYME-RELATED"/>
    <property type="match status" value="1"/>
</dbReference>
<dbReference type="InterPro" id="IPR037185">
    <property type="entry name" value="EmrE-like"/>
</dbReference>